<keyword evidence="1" id="KW-0812">Transmembrane</keyword>
<dbReference type="InterPro" id="IPR051675">
    <property type="entry name" value="Endo/Exo/Phosphatase_dom_1"/>
</dbReference>
<dbReference type="PANTHER" id="PTHR21180:SF32">
    <property type="entry name" value="ENDONUCLEASE_EXONUCLEASE_PHOSPHATASE FAMILY DOMAIN-CONTAINING PROTEIN 1"/>
    <property type="match status" value="1"/>
</dbReference>
<evidence type="ECO:0000259" key="2">
    <source>
        <dbReference type="SMART" id="SM00278"/>
    </source>
</evidence>
<dbReference type="InterPro" id="IPR019554">
    <property type="entry name" value="Soluble_ligand-bd"/>
</dbReference>
<feature type="domain" description="Helix-hairpin-helix DNA-binding motif class 1" evidence="2">
    <location>
        <begin position="191"/>
        <end position="210"/>
    </location>
</feature>
<sequence>MFDAKPETTKARLRDLVHQERGRHRAAETDEKLVFVDAEGQDVGPPGRLGRLLRRLLPDPALPPRRAVLFAGLAAGVVLAVVLALWWQRPAPESPPDLAVAEPAAVTQVEQQLVVNVIGQVPAPGLVTVPSGARVADAVRAAGGPNPGADLTSLNLARKVADGEQIAVGVPLPQPADQAGQPLNVNTATKEQLDTLPGVGPVTAQRIVDRRWKQGPFTSLEQLGEIEGIGDAKLAKLGELVRL</sequence>
<accession>A0ABV9XTW6</accession>
<keyword evidence="4" id="KW-1185">Reference proteome</keyword>
<dbReference type="InterPro" id="IPR003583">
    <property type="entry name" value="Hlx-hairpin-Hlx_DNA-bd_motif"/>
</dbReference>
<evidence type="ECO:0000256" key="1">
    <source>
        <dbReference type="SAM" id="Phobius"/>
    </source>
</evidence>
<organism evidence="3 4">
    <name type="scientific">Saccharothrix xinjiangensis</name>
    <dbReference type="NCBI Taxonomy" id="204798"/>
    <lineage>
        <taxon>Bacteria</taxon>
        <taxon>Bacillati</taxon>
        <taxon>Actinomycetota</taxon>
        <taxon>Actinomycetes</taxon>
        <taxon>Pseudonocardiales</taxon>
        <taxon>Pseudonocardiaceae</taxon>
        <taxon>Saccharothrix</taxon>
    </lineage>
</organism>
<dbReference type="SMART" id="SM00278">
    <property type="entry name" value="HhH1"/>
    <property type="match status" value="2"/>
</dbReference>
<feature type="transmembrane region" description="Helical" evidence="1">
    <location>
        <begin position="67"/>
        <end position="87"/>
    </location>
</feature>
<dbReference type="Pfam" id="PF12836">
    <property type="entry name" value="HHH_3"/>
    <property type="match status" value="1"/>
</dbReference>
<name>A0ABV9XTW6_9PSEU</name>
<evidence type="ECO:0000313" key="3">
    <source>
        <dbReference type="EMBL" id="MFC5053780.1"/>
    </source>
</evidence>
<comment type="caution">
    <text evidence="3">The sequence shown here is derived from an EMBL/GenBank/DDBJ whole genome shotgun (WGS) entry which is preliminary data.</text>
</comment>
<dbReference type="Proteomes" id="UP001595833">
    <property type="component" value="Unassembled WGS sequence"/>
</dbReference>
<dbReference type="RefSeq" id="WP_344036648.1">
    <property type="nucleotide sequence ID" value="NZ_BAAAKE010000005.1"/>
</dbReference>
<gene>
    <name evidence="3" type="ORF">ACFPFM_08410</name>
</gene>
<dbReference type="PANTHER" id="PTHR21180">
    <property type="entry name" value="ENDONUCLEASE/EXONUCLEASE/PHOSPHATASE FAMILY DOMAIN-CONTAINING PROTEIN 1"/>
    <property type="match status" value="1"/>
</dbReference>
<keyword evidence="1" id="KW-1133">Transmembrane helix</keyword>
<protein>
    <submittedName>
        <fullName evidence="3">ComEA family DNA-binding protein</fullName>
    </submittedName>
</protein>
<dbReference type="SUPFAM" id="SSF47781">
    <property type="entry name" value="RuvA domain 2-like"/>
    <property type="match status" value="1"/>
</dbReference>
<keyword evidence="1" id="KW-0472">Membrane</keyword>
<dbReference type="GO" id="GO:0003677">
    <property type="term" value="F:DNA binding"/>
    <property type="evidence" value="ECO:0007669"/>
    <property type="project" value="UniProtKB-KW"/>
</dbReference>
<dbReference type="InterPro" id="IPR010994">
    <property type="entry name" value="RuvA_2-like"/>
</dbReference>
<proteinExistence type="predicted"/>
<dbReference type="Gene3D" id="1.10.150.320">
    <property type="entry name" value="Photosystem II 12 kDa extrinsic protein"/>
    <property type="match status" value="1"/>
</dbReference>
<evidence type="ECO:0000313" key="4">
    <source>
        <dbReference type="Proteomes" id="UP001595833"/>
    </source>
</evidence>
<feature type="domain" description="Helix-hairpin-helix DNA-binding motif class 1" evidence="2">
    <location>
        <begin position="221"/>
        <end position="240"/>
    </location>
</feature>
<keyword evidence="3" id="KW-0238">DNA-binding</keyword>
<dbReference type="Pfam" id="PF10531">
    <property type="entry name" value="SLBB"/>
    <property type="match status" value="1"/>
</dbReference>
<reference evidence="4" key="1">
    <citation type="journal article" date="2019" name="Int. J. Syst. Evol. Microbiol.">
        <title>The Global Catalogue of Microorganisms (GCM) 10K type strain sequencing project: providing services to taxonomists for standard genome sequencing and annotation.</title>
        <authorList>
            <consortium name="The Broad Institute Genomics Platform"/>
            <consortium name="The Broad Institute Genome Sequencing Center for Infectious Disease"/>
            <person name="Wu L."/>
            <person name="Ma J."/>
        </authorList>
    </citation>
    <scope>NUCLEOTIDE SEQUENCE [LARGE SCALE GENOMIC DNA]</scope>
    <source>
        <strain evidence="4">KCTC 12848</strain>
    </source>
</reference>
<dbReference type="EMBL" id="JBHSJB010000007">
    <property type="protein sequence ID" value="MFC5053780.1"/>
    <property type="molecule type" value="Genomic_DNA"/>
</dbReference>